<name>A0A251T0N1_HELAN</name>
<sequence>MNYICGRDWVRVYVHWSSQPKFAKLNCDIALRSCLLSESLQVTTFKQLPEYHNCGEDIKKCLYVVATLQTKDNDEVAWAMLLFSSKQTRVLRTTLTRVQFRSKLKEQGAKEDE</sequence>
<reference evidence="2" key="1">
    <citation type="journal article" date="2017" name="Nature">
        <title>The sunflower genome provides insights into oil metabolism, flowering and Asterid evolution.</title>
        <authorList>
            <person name="Badouin H."/>
            <person name="Gouzy J."/>
            <person name="Grassa C.J."/>
            <person name="Murat F."/>
            <person name="Staton S.E."/>
            <person name="Cottret L."/>
            <person name="Lelandais-Briere C."/>
            <person name="Owens G.L."/>
            <person name="Carrere S."/>
            <person name="Mayjonade B."/>
            <person name="Legrand L."/>
            <person name="Gill N."/>
            <person name="Kane N.C."/>
            <person name="Bowers J.E."/>
            <person name="Hubner S."/>
            <person name="Bellec A."/>
            <person name="Berard A."/>
            <person name="Berges H."/>
            <person name="Blanchet N."/>
            <person name="Boniface M.C."/>
            <person name="Brunel D."/>
            <person name="Catrice O."/>
            <person name="Chaidir N."/>
            <person name="Claudel C."/>
            <person name="Donnadieu C."/>
            <person name="Faraut T."/>
            <person name="Fievet G."/>
            <person name="Helmstetter N."/>
            <person name="King M."/>
            <person name="Knapp S.J."/>
            <person name="Lai Z."/>
            <person name="Le Paslier M.C."/>
            <person name="Lippi Y."/>
            <person name="Lorenzon L."/>
            <person name="Mandel J.R."/>
            <person name="Marage G."/>
            <person name="Marchand G."/>
            <person name="Marquand E."/>
            <person name="Bret-Mestries E."/>
            <person name="Morien E."/>
            <person name="Nambeesan S."/>
            <person name="Nguyen T."/>
            <person name="Pegot-Espagnet P."/>
            <person name="Pouilly N."/>
            <person name="Raftis F."/>
            <person name="Sallet E."/>
            <person name="Schiex T."/>
            <person name="Thomas J."/>
            <person name="Vandecasteele C."/>
            <person name="Vares D."/>
            <person name="Vear F."/>
            <person name="Vautrin S."/>
            <person name="Crespi M."/>
            <person name="Mangin B."/>
            <person name="Burke J.M."/>
            <person name="Salse J."/>
            <person name="Munos S."/>
            <person name="Vincourt P."/>
            <person name="Rieseberg L.H."/>
            <person name="Langlade N.B."/>
        </authorList>
    </citation>
    <scope>NUCLEOTIDE SEQUENCE [LARGE SCALE GENOMIC DNA]</scope>
    <source>
        <strain evidence="2">cv. SF193</strain>
    </source>
</reference>
<dbReference type="InParanoid" id="A0A251T0N1"/>
<proteinExistence type="predicted"/>
<protein>
    <submittedName>
        <fullName evidence="1">Uncharacterized protein</fullName>
    </submittedName>
</protein>
<dbReference type="Proteomes" id="UP000215914">
    <property type="component" value="Chromosome 12"/>
</dbReference>
<evidence type="ECO:0000313" key="1">
    <source>
        <dbReference type="EMBL" id="OTG04660.1"/>
    </source>
</evidence>
<keyword evidence="2" id="KW-1185">Reference proteome</keyword>
<dbReference type="AlphaFoldDB" id="A0A251T0N1"/>
<gene>
    <name evidence="1" type="ORF">HannXRQ_Chr12g0364791</name>
</gene>
<organism evidence="1 2">
    <name type="scientific">Helianthus annuus</name>
    <name type="common">Common sunflower</name>
    <dbReference type="NCBI Taxonomy" id="4232"/>
    <lineage>
        <taxon>Eukaryota</taxon>
        <taxon>Viridiplantae</taxon>
        <taxon>Streptophyta</taxon>
        <taxon>Embryophyta</taxon>
        <taxon>Tracheophyta</taxon>
        <taxon>Spermatophyta</taxon>
        <taxon>Magnoliopsida</taxon>
        <taxon>eudicotyledons</taxon>
        <taxon>Gunneridae</taxon>
        <taxon>Pentapetalae</taxon>
        <taxon>asterids</taxon>
        <taxon>campanulids</taxon>
        <taxon>Asterales</taxon>
        <taxon>Asteraceae</taxon>
        <taxon>Asteroideae</taxon>
        <taxon>Heliantheae alliance</taxon>
        <taxon>Heliantheae</taxon>
        <taxon>Helianthus</taxon>
    </lineage>
</organism>
<evidence type="ECO:0000313" key="2">
    <source>
        <dbReference type="Proteomes" id="UP000215914"/>
    </source>
</evidence>
<accession>A0A251T0N1</accession>
<dbReference type="EMBL" id="CM007901">
    <property type="protein sequence ID" value="OTG04660.1"/>
    <property type="molecule type" value="Genomic_DNA"/>
</dbReference>